<dbReference type="KEGG" id="hoh:Hoch_1619"/>
<evidence type="ECO:0000256" key="2">
    <source>
        <dbReference type="SAM" id="SignalP"/>
    </source>
</evidence>
<protein>
    <recommendedName>
        <fullName evidence="5">Lipoprotein</fullName>
    </recommendedName>
</protein>
<gene>
    <name evidence="3" type="ordered locus">Hoch_1619</name>
</gene>
<dbReference type="EMBL" id="CP001804">
    <property type="protein sequence ID" value="ACY14169.1"/>
    <property type="molecule type" value="Genomic_DNA"/>
</dbReference>
<organism evidence="3 4">
    <name type="scientific">Haliangium ochraceum (strain DSM 14365 / JCM 11303 / SMP-2)</name>
    <dbReference type="NCBI Taxonomy" id="502025"/>
    <lineage>
        <taxon>Bacteria</taxon>
        <taxon>Pseudomonadati</taxon>
        <taxon>Myxococcota</taxon>
        <taxon>Polyangia</taxon>
        <taxon>Haliangiales</taxon>
        <taxon>Kofleriaceae</taxon>
        <taxon>Haliangium</taxon>
    </lineage>
</organism>
<dbReference type="STRING" id="502025.Hoch_1619"/>
<dbReference type="HOGENOM" id="CLU_1712088_0_0_7"/>
<evidence type="ECO:0000313" key="3">
    <source>
        <dbReference type="EMBL" id="ACY14169.1"/>
    </source>
</evidence>
<evidence type="ECO:0000313" key="4">
    <source>
        <dbReference type="Proteomes" id="UP000001880"/>
    </source>
</evidence>
<dbReference type="AlphaFoldDB" id="D0LWS2"/>
<name>D0LWS2_HALO1</name>
<evidence type="ECO:0000256" key="1">
    <source>
        <dbReference type="SAM" id="MobiDB-lite"/>
    </source>
</evidence>
<evidence type="ECO:0008006" key="5">
    <source>
        <dbReference type="Google" id="ProtNLM"/>
    </source>
</evidence>
<dbReference type="Proteomes" id="UP000001880">
    <property type="component" value="Chromosome"/>
</dbReference>
<sequence>MKTARHVAAWLALAALLVGCTKAEPLATQAPEEANATEPRADQAAAAPPEPVAAPAATRTEPDRSCEADSDCVVAHAFAGLDYIPADPAQAECGDLCFVAMSQNALAAWDEARATSAAEVPCDKKFAKCGQPSDVAAACMRGRCELSK</sequence>
<proteinExistence type="predicted"/>
<keyword evidence="4" id="KW-1185">Reference proteome</keyword>
<accession>D0LWS2</accession>
<dbReference type="RefSeq" id="WP_012826777.1">
    <property type="nucleotide sequence ID" value="NC_013440.1"/>
</dbReference>
<keyword evidence="2" id="KW-0732">Signal</keyword>
<feature type="chain" id="PRO_5003010650" description="Lipoprotein" evidence="2">
    <location>
        <begin position="24"/>
        <end position="148"/>
    </location>
</feature>
<reference evidence="3 4" key="1">
    <citation type="journal article" date="2010" name="Stand. Genomic Sci.">
        <title>Complete genome sequence of Haliangium ochraceum type strain (SMP-2).</title>
        <authorList>
            <consortium name="US DOE Joint Genome Institute (JGI-PGF)"/>
            <person name="Ivanova N."/>
            <person name="Daum C."/>
            <person name="Lang E."/>
            <person name="Abt B."/>
            <person name="Kopitz M."/>
            <person name="Saunders E."/>
            <person name="Lapidus A."/>
            <person name="Lucas S."/>
            <person name="Glavina Del Rio T."/>
            <person name="Nolan M."/>
            <person name="Tice H."/>
            <person name="Copeland A."/>
            <person name="Cheng J.F."/>
            <person name="Chen F."/>
            <person name="Bruce D."/>
            <person name="Goodwin L."/>
            <person name="Pitluck S."/>
            <person name="Mavromatis K."/>
            <person name="Pati A."/>
            <person name="Mikhailova N."/>
            <person name="Chen A."/>
            <person name="Palaniappan K."/>
            <person name="Land M."/>
            <person name="Hauser L."/>
            <person name="Chang Y.J."/>
            <person name="Jeffries C.D."/>
            <person name="Detter J.C."/>
            <person name="Brettin T."/>
            <person name="Rohde M."/>
            <person name="Goker M."/>
            <person name="Bristow J."/>
            <person name="Markowitz V."/>
            <person name="Eisen J.A."/>
            <person name="Hugenholtz P."/>
            <person name="Kyrpides N.C."/>
            <person name="Klenk H.P."/>
        </authorList>
    </citation>
    <scope>NUCLEOTIDE SEQUENCE [LARGE SCALE GENOMIC DNA]</scope>
    <source>
        <strain evidence="4">DSM 14365 / CIP 107738 / JCM 11303 / AJ 13395 / SMP-2</strain>
    </source>
</reference>
<dbReference type="PROSITE" id="PS51257">
    <property type="entry name" value="PROKAR_LIPOPROTEIN"/>
    <property type="match status" value="1"/>
</dbReference>
<feature type="compositionally biased region" description="Low complexity" evidence="1">
    <location>
        <begin position="36"/>
        <end position="59"/>
    </location>
</feature>
<feature type="signal peptide" evidence="2">
    <location>
        <begin position="1"/>
        <end position="23"/>
    </location>
</feature>
<feature type="region of interest" description="Disordered" evidence="1">
    <location>
        <begin position="30"/>
        <end position="64"/>
    </location>
</feature>